<protein>
    <submittedName>
        <fullName evidence="6">LysR family transcriptional regulator</fullName>
    </submittedName>
</protein>
<dbReference type="FunFam" id="1.10.10.10:FF:000001">
    <property type="entry name" value="LysR family transcriptional regulator"/>
    <property type="match status" value="1"/>
</dbReference>
<sequence>MDTHSLTVFMAVAESGSFSAAAERLFLTQPAVSKRIAQLEQQLGTRLFDRVGRRIRLTEAGEALLPRARQVLLDLEDMGRAISNLTGRVAGTLRIGTSHHIGLHRLPPVLRRFSREYPDVRLDIQFIDSEEAWEGVLHGDLELGVVTLPPRPDGRLRTQTIWNDPLVFMCAPEHPLTRHPALTLDALTRYSAILPSPATFTRGIVEQLFHEQQAALHISMSTNYLETIHMMVSIGLGWSVLPATMLDEGVVALNVDTPLPVRKLGVVTHPGRSRSNAARAFLEILQGDDAGALPPPS</sequence>
<dbReference type="PROSITE" id="PS50931">
    <property type="entry name" value="HTH_LYSR"/>
    <property type="match status" value="1"/>
</dbReference>
<dbReference type="InterPro" id="IPR036388">
    <property type="entry name" value="WH-like_DNA-bd_sf"/>
</dbReference>
<dbReference type="SUPFAM" id="SSF53850">
    <property type="entry name" value="Periplasmic binding protein-like II"/>
    <property type="match status" value="1"/>
</dbReference>
<feature type="domain" description="HTH lysR-type" evidence="5">
    <location>
        <begin position="1"/>
        <end position="58"/>
    </location>
</feature>
<evidence type="ECO:0000256" key="4">
    <source>
        <dbReference type="ARBA" id="ARBA00023163"/>
    </source>
</evidence>
<evidence type="ECO:0000313" key="6">
    <source>
        <dbReference type="EMBL" id="MCC4308480.1"/>
    </source>
</evidence>
<evidence type="ECO:0000256" key="2">
    <source>
        <dbReference type="ARBA" id="ARBA00023015"/>
    </source>
</evidence>
<dbReference type="InterPro" id="IPR036390">
    <property type="entry name" value="WH_DNA-bd_sf"/>
</dbReference>
<dbReference type="RefSeq" id="WP_204427901.1">
    <property type="nucleotide sequence ID" value="NZ_ARXL01000028.1"/>
</dbReference>
<dbReference type="InterPro" id="IPR000847">
    <property type="entry name" value="LysR_HTH_N"/>
</dbReference>
<gene>
    <name evidence="6" type="ORF">LL252_07820</name>
</gene>
<keyword evidence="7" id="KW-1185">Reference proteome</keyword>
<dbReference type="GO" id="GO:0000976">
    <property type="term" value="F:transcription cis-regulatory region binding"/>
    <property type="evidence" value="ECO:0007669"/>
    <property type="project" value="TreeGrafter"/>
</dbReference>
<dbReference type="CDD" id="cd05466">
    <property type="entry name" value="PBP2_LTTR_substrate"/>
    <property type="match status" value="1"/>
</dbReference>
<proteinExistence type="inferred from homology"/>
<keyword evidence="3" id="KW-0238">DNA-binding</keyword>
<dbReference type="Gene3D" id="3.40.190.290">
    <property type="match status" value="1"/>
</dbReference>
<comment type="caution">
    <text evidence="6">The sequence shown here is derived from an EMBL/GenBank/DDBJ whole genome shotgun (WGS) entry which is preliminary data.</text>
</comment>
<dbReference type="PRINTS" id="PR00039">
    <property type="entry name" value="HTHLYSR"/>
</dbReference>
<dbReference type="AlphaFoldDB" id="A0A9Q3ULM4"/>
<dbReference type="PANTHER" id="PTHR30126:SF81">
    <property type="entry name" value="HTH-TYPE TRANSCRIPTIONAL REGULATOR ILVY"/>
    <property type="match status" value="1"/>
</dbReference>
<dbReference type="Proteomes" id="UP001108027">
    <property type="component" value="Unassembled WGS sequence"/>
</dbReference>
<dbReference type="PANTHER" id="PTHR30126">
    <property type="entry name" value="HTH-TYPE TRANSCRIPTIONAL REGULATOR"/>
    <property type="match status" value="1"/>
</dbReference>
<comment type="similarity">
    <text evidence="1">Belongs to the LysR transcriptional regulatory family.</text>
</comment>
<dbReference type="Pfam" id="PF03466">
    <property type="entry name" value="LysR_substrate"/>
    <property type="match status" value="1"/>
</dbReference>
<dbReference type="EMBL" id="JAJGNA010000007">
    <property type="protein sequence ID" value="MCC4308480.1"/>
    <property type="molecule type" value="Genomic_DNA"/>
</dbReference>
<evidence type="ECO:0000256" key="1">
    <source>
        <dbReference type="ARBA" id="ARBA00009437"/>
    </source>
</evidence>
<dbReference type="GO" id="GO:0003700">
    <property type="term" value="F:DNA-binding transcription factor activity"/>
    <property type="evidence" value="ECO:0007669"/>
    <property type="project" value="InterPro"/>
</dbReference>
<dbReference type="InterPro" id="IPR005119">
    <property type="entry name" value="LysR_subst-bd"/>
</dbReference>
<name>A0A9Q3ULM4_9GAMM</name>
<dbReference type="Pfam" id="PF00126">
    <property type="entry name" value="HTH_1"/>
    <property type="match status" value="1"/>
</dbReference>
<evidence type="ECO:0000256" key="3">
    <source>
        <dbReference type="ARBA" id="ARBA00023125"/>
    </source>
</evidence>
<organism evidence="6 7">
    <name type="scientific">Alloalcanivorax marinus</name>
    <dbReference type="NCBI Taxonomy" id="1177169"/>
    <lineage>
        <taxon>Bacteria</taxon>
        <taxon>Pseudomonadati</taxon>
        <taxon>Pseudomonadota</taxon>
        <taxon>Gammaproteobacteria</taxon>
        <taxon>Oceanospirillales</taxon>
        <taxon>Alcanivoracaceae</taxon>
        <taxon>Alloalcanivorax</taxon>
    </lineage>
</organism>
<dbReference type="Gene3D" id="1.10.10.10">
    <property type="entry name" value="Winged helix-like DNA-binding domain superfamily/Winged helix DNA-binding domain"/>
    <property type="match status" value="1"/>
</dbReference>
<keyword evidence="4" id="KW-0804">Transcription</keyword>
<accession>A0A9Q3ULM4</accession>
<dbReference type="SUPFAM" id="SSF46785">
    <property type="entry name" value="Winged helix' DNA-binding domain"/>
    <property type="match status" value="1"/>
</dbReference>
<evidence type="ECO:0000259" key="5">
    <source>
        <dbReference type="PROSITE" id="PS50931"/>
    </source>
</evidence>
<reference evidence="6" key="1">
    <citation type="submission" date="2021-10" db="EMBL/GenBank/DDBJ databases">
        <title>The diversity and Nitrogen Metabolism of Culturable Nitrate-Utilizing Bacteria Within the Oxygen Minimum Zone of the Changjiang (Yangtze River)Estuary.</title>
        <authorList>
            <person name="Zhang D."/>
            <person name="Zheng J."/>
            <person name="Liu S."/>
            <person name="He W."/>
        </authorList>
    </citation>
    <scope>NUCLEOTIDE SEQUENCE</scope>
    <source>
        <strain evidence="6">FXH-223</strain>
    </source>
</reference>
<keyword evidence="2" id="KW-0805">Transcription regulation</keyword>
<evidence type="ECO:0000313" key="7">
    <source>
        <dbReference type="Proteomes" id="UP001108027"/>
    </source>
</evidence>